<reference evidence="2 3" key="1">
    <citation type="submission" date="2020-07" db="EMBL/GenBank/DDBJ databases">
        <title>Comparative genomics of pyrophilous fungi reveals a link between fire events and developmental genes.</title>
        <authorList>
            <consortium name="DOE Joint Genome Institute"/>
            <person name="Steindorff A.S."/>
            <person name="Carver A."/>
            <person name="Calhoun S."/>
            <person name="Stillman K."/>
            <person name="Liu H."/>
            <person name="Lipzen A."/>
            <person name="Pangilinan J."/>
            <person name="Labutti K."/>
            <person name="Bruns T.D."/>
            <person name="Grigoriev I.V."/>
        </authorList>
    </citation>
    <scope>NUCLEOTIDE SEQUENCE [LARGE SCALE GENOMIC DNA]</scope>
    <source>
        <strain evidence="2 3">CBS 144469</strain>
    </source>
</reference>
<evidence type="ECO:0000313" key="3">
    <source>
        <dbReference type="Proteomes" id="UP000521943"/>
    </source>
</evidence>
<feature type="compositionally biased region" description="Acidic residues" evidence="1">
    <location>
        <begin position="332"/>
        <end position="375"/>
    </location>
</feature>
<protein>
    <submittedName>
        <fullName evidence="2">Uncharacterized protein</fullName>
    </submittedName>
</protein>
<organism evidence="2 3">
    <name type="scientific">Ephemerocybe angulata</name>
    <dbReference type="NCBI Taxonomy" id="980116"/>
    <lineage>
        <taxon>Eukaryota</taxon>
        <taxon>Fungi</taxon>
        <taxon>Dikarya</taxon>
        <taxon>Basidiomycota</taxon>
        <taxon>Agaricomycotina</taxon>
        <taxon>Agaricomycetes</taxon>
        <taxon>Agaricomycetidae</taxon>
        <taxon>Agaricales</taxon>
        <taxon>Agaricineae</taxon>
        <taxon>Psathyrellaceae</taxon>
        <taxon>Ephemerocybe</taxon>
    </lineage>
</organism>
<dbReference type="Proteomes" id="UP000521943">
    <property type="component" value="Unassembled WGS sequence"/>
</dbReference>
<feature type="compositionally biased region" description="Acidic residues" evidence="1">
    <location>
        <begin position="241"/>
        <end position="253"/>
    </location>
</feature>
<gene>
    <name evidence="2" type="ORF">DFP72DRAFT_1141487</name>
</gene>
<comment type="caution">
    <text evidence="2">The sequence shown here is derived from an EMBL/GenBank/DDBJ whole genome shotgun (WGS) entry which is preliminary data.</text>
</comment>
<dbReference type="EMBL" id="JACGCI010000060">
    <property type="protein sequence ID" value="KAF6749842.1"/>
    <property type="molecule type" value="Genomic_DNA"/>
</dbReference>
<accession>A0A8H6HP07</accession>
<feature type="region of interest" description="Disordered" evidence="1">
    <location>
        <begin position="332"/>
        <end position="414"/>
    </location>
</feature>
<feature type="compositionally biased region" description="Acidic residues" evidence="1">
    <location>
        <begin position="517"/>
        <end position="529"/>
    </location>
</feature>
<feature type="compositionally biased region" description="Pro residues" evidence="1">
    <location>
        <begin position="388"/>
        <end position="402"/>
    </location>
</feature>
<feature type="region of interest" description="Disordered" evidence="1">
    <location>
        <begin position="513"/>
        <end position="543"/>
    </location>
</feature>
<dbReference type="AlphaFoldDB" id="A0A8H6HP07"/>
<dbReference type="PANTHER" id="PTHR35711">
    <property type="entry name" value="EXPRESSED PROTEIN"/>
    <property type="match status" value="1"/>
</dbReference>
<name>A0A8H6HP07_9AGAR</name>
<keyword evidence="3" id="KW-1185">Reference proteome</keyword>
<dbReference type="PANTHER" id="PTHR35711:SF1">
    <property type="entry name" value="ECTODERMAL, ISOFORM F"/>
    <property type="match status" value="1"/>
</dbReference>
<feature type="non-terminal residue" evidence="2">
    <location>
        <position position="1"/>
    </location>
</feature>
<feature type="region of interest" description="Disordered" evidence="1">
    <location>
        <begin position="229"/>
        <end position="261"/>
    </location>
</feature>
<proteinExistence type="predicted"/>
<evidence type="ECO:0000313" key="2">
    <source>
        <dbReference type="EMBL" id="KAF6749842.1"/>
    </source>
</evidence>
<dbReference type="OrthoDB" id="3106295at2759"/>
<evidence type="ECO:0000256" key="1">
    <source>
        <dbReference type="SAM" id="MobiDB-lite"/>
    </source>
</evidence>
<sequence>WCRRPSTFLSTRPPNYPHVRPTIQLSVHLPIHPSIHLPIYSSFRIHPNPSDSAAMFASLPTYFPFSFSFPFSGSRSNPVLTPEPSVMLEDNISVLAQPSEDGAYASKSTVRVGPKRGRVEDDLDDRGDKRLCAPNQRIRTRTRRLRRKGWRRAQRVRGTPGREMIHVRVPGKGVVMFASQGGAVHIDRSGDMEEDEDESRVGIDEFTVEAEREAVTHLWVELHRHRSYQDSNPNKAFGGNDGEDEDEEEDGEEEGRGWDGANAQTRYIRVLPGVQPGRNFAFSDWPYVKDLEAPLAGRLVDVSPLRPEALGSGEAEGAFLELGEVREWCEQGADEDEDVDVDEDEDADEDEEEGQDEDEEEDEEEEYRGDVEWEVNDNAGETVGEWAIPPPPPTLAPVPVPAPDGGAVDGDEEAMDDSEASSDMVLDVPPPPTLLTSPRKTYYDCTFHPAPHDAANHRIRYAPHRFDRPLPLGVRGDFARYRRLNESVCAGEGWYREMGEEEMAAWAREDFRALPQDPEEGENEEESEERGENGEKPRLWTVPPRGGGVEVCGPRRVVRREGREEVVEVEEERRVVGLAWCAGEGCEKDGLMRDWGNIVVWFEDGYGAGSWYWI</sequence>